<comment type="caution">
    <text evidence="11">The sequence shown here is derived from an EMBL/GenBank/DDBJ whole genome shotgun (WGS) entry which is preliminary data.</text>
</comment>
<dbReference type="InterPro" id="IPR055348">
    <property type="entry name" value="DctQ"/>
</dbReference>
<comment type="similarity">
    <text evidence="8 9">Belongs to the TRAP transporter small permease family.</text>
</comment>
<dbReference type="Proteomes" id="UP000005713">
    <property type="component" value="Unassembled WGS sequence"/>
</dbReference>
<keyword evidence="3" id="KW-1003">Cell membrane</keyword>
<keyword evidence="12" id="KW-1185">Reference proteome</keyword>
<keyword evidence="6 9" id="KW-1133">Transmembrane helix</keyword>
<evidence type="ECO:0000256" key="7">
    <source>
        <dbReference type="ARBA" id="ARBA00023136"/>
    </source>
</evidence>
<comment type="caution">
    <text evidence="9">Lacks conserved residue(s) required for the propagation of feature annotation.</text>
</comment>
<keyword evidence="4 9" id="KW-0997">Cell inner membrane</keyword>
<feature type="domain" description="Tripartite ATP-independent periplasmic transporters DctQ component" evidence="10">
    <location>
        <begin position="1"/>
        <end position="135"/>
    </location>
</feature>
<dbReference type="EMBL" id="AAYA01000007">
    <property type="protein sequence ID" value="EBA07793.1"/>
    <property type="molecule type" value="Genomic_DNA"/>
</dbReference>
<protein>
    <recommendedName>
        <fullName evidence="9">TRAP transporter small permease protein</fullName>
    </recommendedName>
</protein>
<dbReference type="Pfam" id="PF04290">
    <property type="entry name" value="DctQ"/>
    <property type="match status" value="1"/>
</dbReference>
<dbReference type="eggNOG" id="COG3090">
    <property type="taxonomic scope" value="Bacteria"/>
</dbReference>
<feature type="transmembrane region" description="Helical" evidence="9">
    <location>
        <begin position="65"/>
        <end position="86"/>
    </location>
</feature>
<dbReference type="PANTHER" id="PTHR35011:SF10">
    <property type="entry name" value="TRAP TRANSPORTER SMALL PERMEASE PROTEIN"/>
    <property type="match status" value="1"/>
</dbReference>
<proteinExistence type="inferred from homology"/>
<dbReference type="GO" id="GO:0015740">
    <property type="term" value="P:C4-dicarboxylate transport"/>
    <property type="evidence" value="ECO:0007669"/>
    <property type="project" value="TreeGrafter"/>
</dbReference>
<evidence type="ECO:0000256" key="6">
    <source>
        <dbReference type="ARBA" id="ARBA00022989"/>
    </source>
</evidence>
<dbReference type="GO" id="GO:0022857">
    <property type="term" value="F:transmembrane transporter activity"/>
    <property type="evidence" value="ECO:0007669"/>
    <property type="project" value="UniProtKB-UniRule"/>
</dbReference>
<keyword evidence="2 9" id="KW-0813">Transport</keyword>
<keyword evidence="7 9" id="KW-0472">Membrane</keyword>
<keyword evidence="5 9" id="KW-0812">Transmembrane</keyword>
<comment type="subcellular location">
    <subcellularLocation>
        <location evidence="1 9">Cell inner membrane</location>
        <topology evidence="1 9">Multi-pass membrane protein</topology>
    </subcellularLocation>
</comment>
<evidence type="ECO:0000256" key="9">
    <source>
        <dbReference type="RuleBase" id="RU369079"/>
    </source>
</evidence>
<gene>
    <name evidence="11" type="ORF">SSE37_01030</name>
</gene>
<evidence type="ECO:0000259" key="10">
    <source>
        <dbReference type="Pfam" id="PF04290"/>
    </source>
</evidence>
<evidence type="ECO:0000313" key="12">
    <source>
        <dbReference type="Proteomes" id="UP000005713"/>
    </source>
</evidence>
<evidence type="ECO:0000256" key="1">
    <source>
        <dbReference type="ARBA" id="ARBA00004429"/>
    </source>
</evidence>
<evidence type="ECO:0000256" key="3">
    <source>
        <dbReference type="ARBA" id="ARBA00022475"/>
    </source>
</evidence>
<comment type="subunit">
    <text evidence="9">The complex comprises the extracytoplasmic solute receptor protein and the two transmembrane proteins.</text>
</comment>
<evidence type="ECO:0000256" key="2">
    <source>
        <dbReference type="ARBA" id="ARBA00022448"/>
    </source>
</evidence>
<accession>A3K494</accession>
<evidence type="ECO:0000256" key="4">
    <source>
        <dbReference type="ARBA" id="ARBA00022519"/>
    </source>
</evidence>
<organism evidence="11 12">
    <name type="scientific">Sagittula stellata (strain ATCC 700073 / DSM 11524 / E-37)</name>
    <dbReference type="NCBI Taxonomy" id="388399"/>
    <lineage>
        <taxon>Bacteria</taxon>
        <taxon>Pseudomonadati</taxon>
        <taxon>Pseudomonadota</taxon>
        <taxon>Alphaproteobacteria</taxon>
        <taxon>Rhodobacterales</taxon>
        <taxon>Roseobacteraceae</taxon>
        <taxon>Sagittula</taxon>
    </lineage>
</organism>
<name>A3K494_SAGS3</name>
<evidence type="ECO:0000256" key="5">
    <source>
        <dbReference type="ARBA" id="ARBA00022692"/>
    </source>
</evidence>
<dbReference type="GO" id="GO:0005886">
    <property type="term" value="C:plasma membrane"/>
    <property type="evidence" value="ECO:0007669"/>
    <property type="project" value="UniProtKB-SubCell"/>
</dbReference>
<evidence type="ECO:0000313" key="11">
    <source>
        <dbReference type="EMBL" id="EBA07793.1"/>
    </source>
</evidence>
<feature type="transmembrane region" description="Helical" evidence="9">
    <location>
        <begin position="27"/>
        <end position="44"/>
    </location>
</feature>
<sequence length="140" mass="15989">MMLHVSLDVFFRTVVNDPLPGTNETVAAYYMILATFMPLAYLGLTDTNISVDIFTQSLRGSPKKWLEVVIQLICIIYAAVFTWQSWISAMRRMARNEVLEIPHGFLTAWPSRFILPVAGASFFLCLVLRFVKTLRAKVER</sequence>
<evidence type="ECO:0000256" key="8">
    <source>
        <dbReference type="ARBA" id="ARBA00038436"/>
    </source>
</evidence>
<feature type="transmembrane region" description="Helical" evidence="9">
    <location>
        <begin position="113"/>
        <end position="131"/>
    </location>
</feature>
<reference evidence="11 12" key="1">
    <citation type="submission" date="2006-06" db="EMBL/GenBank/DDBJ databases">
        <authorList>
            <person name="Moran M.A."/>
            <person name="Ferriera S."/>
            <person name="Johnson J."/>
            <person name="Kravitz S."/>
            <person name="Beeson K."/>
            <person name="Sutton G."/>
            <person name="Rogers Y.-H."/>
            <person name="Friedman R."/>
            <person name="Frazier M."/>
            <person name="Venter J.C."/>
        </authorList>
    </citation>
    <scope>NUCLEOTIDE SEQUENCE [LARGE SCALE GENOMIC DNA]</scope>
    <source>
        <strain evidence="11 12">E-37</strain>
    </source>
</reference>
<dbReference type="InterPro" id="IPR007387">
    <property type="entry name" value="TRAP_DctQ"/>
</dbReference>
<comment type="function">
    <text evidence="9">Part of the tripartite ATP-independent periplasmic (TRAP) transport system.</text>
</comment>
<dbReference type="PANTHER" id="PTHR35011">
    <property type="entry name" value="2,3-DIKETO-L-GULONATE TRAP TRANSPORTER SMALL PERMEASE PROTEIN YIAM"/>
    <property type="match status" value="1"/>
</dbReference>
<dbReference type="AlphaFoldDB" id="A3K494"/>